<organism evidence="3 4">
    <name type="scientific">Akanthomyces muscarius</name>
    <name type="common">Entomopathogenic fungus</name>
    <name type="synonym">Lecanicillium muscarium</name>
    <dbReference type="NCBI Taxonomy" id="2231603"/>
    <lineage>
        <taxon>Eukaryota</taxon>
        <taxon>Fungi</taxon>
        <taxon>Dikarya</taxon>
        <taxon>Ascomycota</taxon>
        <taxon>Pezizomycotina</taxon>
        <taxon>Sordariomycetes</taxon>
        <taxon>Hypocreomycetidae</taxon>
        <taxon>Hypocreales</taxon>
        <taxon>Cordycipitaceae</taxon>
        <taxon>Akanthomyces</taxon>
    </lineage>
</organism>
<name>A0A9W8QP41_AKAMU</name>
<keyword evidence="2" id="KW-0812">Transmembrane</keyword>
<feature type="transmembrane region" description="Helical" evidence="2">
    <location>
        <begin position="217"/>
        <end position="239"/>
    </location>
</feature>
<dbReference type="GeneID" id="80892995"/>
<gene>
    <name evidence="3" type="ORF">LMH87_005836</name>
</gene>
<dbReference type="KEGG" id="amus:LMH87_005836"/>
<feature type="region of interest" description="Disordered" evidence="1">
    <location>
        <begin position="373"/>
        <end position="433"/>
    </location>
</feature>
<keyword evidence="2" id="KW-1133">Transmembrane helix</keyword>
<protein>
    <submittedName>
        <fullName evidence="3">Uncharacterized protein</fullName>
    </submittedName>
</protein>
<accession>A0A9W8QP41</accession>
<evidence type="ECO:0000313" key="4">
    <source>
        <dbReference type="Proteomes" id="UP001144673"/>
    </source>
</evidence>
<feature type="region of interest" description="Disordered" evidence="1">
    <location>
        <begin position="503"/>
        <end position="533"/>
    </location>
</feature>
<feature type="compositionally biased region" description="Low complexity" evidence="1">
    <location>
        <begin position="48"/>
        <end position="80"/>
    </location>
</feature>
<comment type="caution">
    <text evidence="3">The sequence shown here is derived from an EMBL/GenBank/DDBJ whole genome shotgun (WGS) entry which is preliminary data.</text>
</comment>
<dbReference type="RefSeq" id="XP_056059066.1">
    <property type="nucleotide sequence ID" value="XM_056203627.1"/>
</dbReference>
<proteinExistence type="predicted"/>
<evidence type="ECO:0000256" key="1">
    <source>
        <dbReference type="SAM" id="MobiDB-lite"/>
    </source>
</evidence>
<keyword evidence="2" id="KW-0472">Membrane</keyword>
<feature type="region of interest" description="Disordered" evidence="1">
    <location>
        <begin position="168"/>
        <end position="217"/>
    </location>
</feature>
<feature type="compositionally biased region" description="Low complexity" evidence="1">
    <location>
        <begin position="99"/>
        <end position="116"/>
    </location>
</feature>
<sequence>MWRVTCDEPISLASGTIEASSSSESAAISATSQASSTRGSSIELPGLAAASPPSSSKPIDVEAAPPTAPSSSVSSTSSPANEAADAPASTTTANQDGNTSAPPAATSSTTQLASSSPEPPGQSTTLPSAIVNPGASDSTVLSSSPSTLMTDISSTSTSIAMATSMSFSVTDPSDTAGSGTNSVGSPSGGATPTPTSRRAGDIELQTNDGPSGPPTGMIIGGAVGGAAALAMIALLFWLWRRRSNKKRQLGQPRTPLSERPGGGSQLSGGAAATAGPFAAGRPASTRAKNPLQGWWAAHGVGNNAPLITPEYGEKQAATVQPVPARARRASLGQRALQNPFSDAHSTEVRIAAAITPQQQQQQQQRLRGILKQPMPTLHSSHPSDASSVVAAAAGAARRSRAHSASGQRASQRMLASRRTSSLTNDPFEERRTKFRSDPFDLELDTRMLSSSSFSSSAIPQKDPRASSVYSANTGTSSRYTSGLSSTWGAEPAVAVAPLVVGGGGRSGVSDSPTLPQEPSRGGGFGGGIVGQAM</sequence>
<feature type="compositionally biased region" description="Polar residues" evidence="1">
    <location>
        <begin position="169"/>
        <end position="196"/>
    </location>
</feature>
<feature type="region of interest" description="Disordered" evidence="1">
    <location>
        <begin position="247"/>
        <end position="285"/>
    </location>
</feature>
<feature type="compositionally biased region" description="Low complexity" evidence="1">
    <location>
        <begin position="11"/>
        <end position="36"/>
    </location>
</feature>
<feature type="compositionally biased region" description="Low complexity" evidence="1">
    <location>
        <begin position="136"/>
        <end position="149"/>
    </location>
</feature>
<reference evidence="3" key="1">
    <citation type="journal article" date="2023" name="Access Microbiol">
        <title>De-novo genome assembly for Akanthomyces muscarius, a biocontrol agent of insect agricultural pests.</title>
        <authorList>
            <person name="Erdos Z."/>
            <person name="Studholme D.J."/>
            <person name="Raymond B."/>
            <person name="Sharma M."/>
        </authorList>
    </citation>
    <scope>NUCLEOTIDE SEQUENCE</scope>
    <source>
        <strain evidence="3">Ve6</strain>
    </source>
</reference>
<dbReference type="Proteomes" id="UP001144673">
    <property type="component" value="Chromosome 1"/>
</dbReference>
<feature type="compositionally biased region" description="Low complexity" evidence="1">
    <location>
        <begin position="267"/>
        <end position="283"/>
    </location>
</feature>
<dbReference type="EMBL" id="JAJHUN010000001">
    <property type="protein sequence ID" value="KAJ4164151.1"/>
    <property type="molecule type" value="Genomic_DNA"/>
</dbReference>
<keyword evidence="4" id="KW-1185">Reference proteome</keyword>
<feature type="compositionally biased region" description="Low complexity" evidence="1">
    <location>
        <begin position="379"/>
        <end position="412"/>
    </location>
</feature>
<feature type="compositionally biased region" description="Gly residues" evidence="1">
    <location>
        <begin position="520"/>
        <end position="533"/>
    </location>
</feature>
<feature type="region of interest" description="Disordered" evidence="1">
    <location>
        <begin position="1"/>
        <end position="149"/>
    </location>
</feature>
<evidence type="ECO:0000313" key="3">
    <source>
        <dbReference type="EMBL" id="KAJ4164151.1"/>
    </source>
</evidence>
<dbReference type="AlphaFoldDB" id="A0A9W8QP41"/>
<feature type="region of interest" description="Disordered" evidence="1">
    <location>
        <begin position="450"/>
        <end position="473"/>
    </location>
</feature>
<evidence type="ECO:0000256" key="2">
    <source>
        <dbReference type="SAM" id="Phobius"/>
    </source>
</evidence>
<feature type="compositionally biased region" description="Polar residues" evidence="1">
    <location>
        <begin position="88"/>
        <end position="98"/>
    </location>
</feature>